<keyword evidence="7 10" id="KW-0472">Membrane</keyword>
<protein>
    <submittedName>
        <fullName evidence="17">Mechanosensitive channel MscK</fullName>
    </submittedName>
</protein>
<dbReference type="PANTHER" id="PTHR30347">
    <property type="entry name" value="POTASSIUM CHANNEL RELATED"/>
    <property type="match status" value="1"/>
</dbReference>
<keyword evidence="4 10" id="KW-0812">Transmembrane</keyword>
<dbReference type="PROSITE" id="PS01246">
    <property type="entry name" value="UPF0003"/>
    <property type="match status" value="1"/>
</dbReference>
<dbReference type="InterPro" id="IPR011014">
    <property type="entry name" value="MscS_channel_TM-2"/>
</dbReference>
<dbReference type="InterPro" id="IPR025692">
    <property type="entry name" value="MscS_IM_dom1"/>
</dbReference>
<dbReference type="PANTHER" id="PTHR30347:SF1">
    <property type="entry name" value="MECHANOSENSITIVE CHANNEL MSCK"/>
    <property type="match status" value="1"/>
</dbReference>
<feature type="region of interest" description="Disordered" evidence="9">
    <location>
        <begin position="1098"/>
        <end position="1141"/>
    </location>
</feature>
<dbReference type="KEGG" id="hbh:E4T21_06655"/>
<dbReference type="Gene3D" id="1.10.287.1260">
    <property type="match status" value="1"/>
</dbReference>
<dbReference type="FunFam" id="2.30.30.60:FF:000001">
    <property type="entry name" value="MscS Mechanosensitive ion channel"/>
    <property type="match status" value="1"/>
</dbReference>
<dbReference type="SUPFAM" id="SSF82861">
    <property type="entry name" value="Mechanosensitive channel protein MscS (YggB), transmembrane region"/>
    <property type="match status" value="1"/>
</dbReference>
<dbReference type="Pfam" id="PF21082">
    <property type="entry name" value="MS_channel_3rd"/>
    <property type="match status" value="1"/>
</dbReference>
<dbReference type="InterPro" id="IPR011066">
    <property type="entry name" value="MscS_channel_C_sf"/>
</dbReference>
<dbReference type="Pfam" id="PF12794">
    <property type="entry name" value="MscS_TM"/>
    <property type="match status" value="1"/>
</dbReference>
<dbReference type="GO" id="GO:0009992">
    <property type="term" value="P:intracellular water homeostasis"/>
    <property type="evidence" value="ECO:0007669"/>
    <property type="project" value="TreeGrafter"/>
</dbReference>
<evidence type="ECO:0000313" key="17">
    <source>
        <dbReference type="EMBL" id="QEM81249.1"/>
    </source>
</evidence>
<dbReference type="GO" id="GO:0005886">
    <property type="term" value="C:plasma membrane"/>
    <property type="evidence" value="ECO:0007669"/>
    <property type="project" value="UniProtKB-SubCell"/>
</dbReference>
<evidence type="ECO:0000259" key="13">
    <source>
        <dbReference type="Pfam" id="PF12794"/>
    </source>
</evidence>
<feature type="domain" description="Mechanosensitive ion channel MscS" evidence="12">
    <location>
        <begin position="930"/>
        <end position="995"/>
    </location>
</feature>
<dbReference type="InterPro" id="IPR006685">
    <property type="entry name" value="MscS_channel_2nd"/>
</dbReference>
<feature type="transmembrane region" description="Helical" evidence="10">
    <location>
        <begin position="584"/>
        <end position="606"/>
    </location>
</feature>
<dbReference type="Gene3D" id="2.30.30.60">
    <property type="match status" value="1"/>
</dbReference>
<evidence type="ECO:0000256" key="7">
    <source>
        <dbReference type="ARBA" id="ARBA00023136"/>
    </source>
</evidence>
<evidence type="ECO:0000259" key="14">
    <source>
        <dbReference type="Pfam" id="PF12795"/>
    </source>
</evidence>
<feature type="domain" description="Mechanosensitive ion channel MscS C-terminal" evidence="15">
    <location>
        <begin position="1007"/>
        <end position="1086"/>
    </location>
</feature>
<evidence type="ECO:0000259" key="12">
    <source>
        <dbReference type="Pfam" id="PF00924"/>
    </source>
</evidence>
<dbReference type="InterPro" id="IPR049142">
    <property type="entry name" value="MS_channel_1st"/>
</dbReference>
<evidence type="ECO:0000256" key="11">
    <source>
        <dbReference type="SAM" id="SignalP"/>
    </source>
</evidence>
<feature type="transmembrane region" description="Helical" evidence="10">
    <location>
        <begin position="840"/>
        <end position="860"/>
    </location>
</feature>
<feature type="domain" description="Mechanosensitive ion channel MscS porin" evidence="14">
    <location>
        <begin position="60"/>
        <end position="286"/>
    </location>
</feature>
<dbReference type="InterPro" id="IPR006686">
    <property type="entry name" value="MscS_channel_CS"/>
</dbReference>
<keyword evidence="6 10" id="KW-1133">Transmembrane helix</keyword>
<name>A0A5C1NHR1_9GAMM</name>
<feature type="transmembrane region" description="Helical" evidence="10">
    <location>
        <begin position="881"/>
        <end position="902"/>
    </location>
</feature>
<keyword evidence="5 11" id="KW-0732">Signal</keyword>
<evidence type="ECO:0000256" key="8">
    <source>
        <dbReference type="SAM" id="Coils"/>
    </source>
</evidence>
<evidence type="ECO:0000256" key="9">
    <source>
        <dbReference type="SAM" id="MobiDB-lite"/>
    </source>
</evidence>
<organism evidence="17 18">
    <name type="scientific">Halomonas binhaiensis</name>
    <dbReference type="NCBI Taxonomy" id="2562282"/>
    <lineage>
        <taxon>Bacteria</taxon>
        <taxon>Pseudomonadati</taxon>
        <taxon>Pseudomonadota</taxon>
        <taxon>Gammaproteobacteria</taxon>
        <taxon>Oceanospirillales</taxon>
        <taxon>Halomonadaceae</taxon>
        <taxon>Halomonas</taxon>
    </lineage>
</organism>
<sequence>MMRHIRIPVRTRVVWLLLAVLLALFSTCSLAQQADAEALPSKEQLQKQLDERIAGASDPPSESAQQDIDALTETIDSLDKLADIRRQFDELDKHLEEAPQEIEQLEEKLRQRQESPGFDAGALEGMTFAELEAQLRQANHKLQQEQDALTEVQSELLGARTLPERAQQTISDTIQRLDETRLAMEDFDRGDVPDDDPQRLAYLSRQLLDEEQLRLSQHQLNTNTRFRELLQQRSELLEVEVASVEAWVSALQGRVDMLRRERSEQAIAEAVKDEPEAVAAHPVIRQAQQDNRQLSLDLLDATSKSNELVRDSLDVRRQLDRVRRMQQGLSQNIEAVRGSVLLSRILREQREALPNVEPRRELRDNIADLRLEQFELDEQREQLRFPERLARQALEDAGVKDDDMESLVPPLEQLYRSRRDLIGQLEPIYGDMLTSAIELQLNQQQLLSISESLRKSIDEQLFWVANARPIDLAWLKRLPEHFVSEWTQGEWRRVLPNNWRWPDSGAWSALPVLLLALVLLLLRRKIKRHLLVIHEQIGRLRFDTQLHTPKAVILNALLAAPAPLALLAFGLVLELGGAGVAVSIGQSVVQLSLAWGVVAWARRLLVNDGVARRHFHWPLGYVQKLRWWMLWLGVSLIPVLLIAPLARDAAVTFNQRPLGLGLLLIGLTGMSISMAKLIMAHTPFFGIKLFRLILGLLMAMIPLVIGGAVLYGYVYSALSLVSRFGFTLYLLGVWILVEAAVVRGLAVAARRLAYRRALARRRAMTQDESERGLDIVEEPPLDMEQVNQQSLRFSKLILTLGFAALLYLVWADFLAVLGYLDNVTLVEGAAGEGAEALQDRLSVADVVIALFIAGLTMMLARNLPGLLEVLVLSRLELKQGSSYAITSLLSYTIVGTGTVMALATLGVSWTKLQWLVAALGVGLGFGLQEIFANFISGLIILFERPVRIGDTITLGNLTGTVSRIRIRATTVTDFDRKEIIIPNKTFVTDQLINWSLSDSVTRVTLHYRVSHDADRHVVHRLLVQAAHDNSRVLSDPPPEIFFMAYTSSAMEYELRIYVNALGDRLPATDEVNGAVGDLFAEHGIRIAFEKMDVHIQHASHESWGSRPARPGDSEQPPMGRTGDPGDVGIGDGDGGGDGGGR</sequence>
<dbReference type="Pfam" id="PF00924">
    <property type="entry name" value="MS_channel_2nd"/>
    <property type="match status" value="1"/>
</dbReference>
<feature type="signal peptide" evidence="11">
    <location>
        <begin position="1"/>
        <end position="31"/>
    </location>
</feature>
<dbReference type="InterPro" id="IPR023408">
    <property type="entry name" value="MscS_beta-dom_sf"/>
</dbReference>
<dbReference type="AlphaFoldDB" id="A0A5C1NHR1"/>
<dbReference type="Gene3D" id="3.30.70.100">
    <property type="match status" value="1"/>
</dbReference>
<dbReference type="FunFam" id="1.10.287.1260:FF:000002">
    <property type="entry name" value="Potassium efflux system KefA"/>
    <property type="match status" value="1"/>
</dbReference>
<evidence type="ECO:0000313" key="18">
    <source>
        <dbReference type="Proteomes" id="UP000324285"/>
    </source>
</evidence>
<comment type="subcellular location">
    <subcellularLocation>
        <location evidence="1">Cell membrane</location>
        <topology evidence="1">Multi-pass membrane protein</topology>
    </subcellularLocation>
</comment>
<dbReference type="NCBIfam" id="NF008438">
    <property type="entry name" value="PRK11281.1"/>
    <property type="match status" value="1"/>
</dbReference>
<feature type="transmembrane region" description="Helical" evidence="10">
    <location>
        <begin position="796"/>
        <end position="820"/>
    </location>
</feature>
<evidence type="ECO:0000256" key="10">
    <source>
        <dbReference type="SAM" id="Phobius"/>
    </source>
</evidence>
<feature type="transmembrane region" description="Helical" evidence="10">
    <location>
        <begin position="726"/>
        <end position="746"/>
    </location>
</feature>
<reference evidence="17" key="1">
    <citation type="submission" date="2021-02" db="EMBL/GenBank/DDBJ databases">
        <title>Strain Y2R2, a novel species of the genus Halomonas.</title>
        <authorList>
            <person name="Huang H."/>
        </authorList>
    </citation>
    <scope>NUCLEOTIDE SEQUENCE</scope>
    <source>
        <strain evidence="17">Y2R2</strain>
    </source>
</reference>
<feature type="domain" description="Mechanosensitive ion channel transmembrane helices 2/3" evidence="16">
    <location>
        <begin position="888"/>
        <end position="928"/>
    </location>
</feature>
<evidence type="ECO:0000256" key="6">
    <source>
        <dbReference type="ARBA" id="ARBA00022989"/>
    </source>
</evidence>
<evidence type="ECO:0000256" key="5">
    <source>
        <dbReference type="ARBA" id="ARBA00022729"/>
    </source>
</evidence>
<feature type="transmembrane region" description="Helical" evidence="10">
    <location>
        <begin position="505"/>
        <end position="522"/>
    </location>
</feature>
<dbReference type="RefSeq" id="WP_149284263.1">
    <property type="nucleotide sequence ID" value="NZ_CP038437.2"/>
</dbReference>
<proteinExistence type="inferred from homology"/>
<dbReference type="InterPro" id="IPR024393">
    <property type="entry name" value="MscS_porin"/>
</dbReference>
<gene>
    <name evidence="17" type="primary">mscK</name>
    <name evidence="17" type="ORF">E4T21_06655</name>
</gene>
<feature type="chain" id="PRO_5022827094" evidence="11">
    <location>
        <begin position="32"/>
        <end position="1141"/>
    </location>
</feature>
<evidence type="ECO:0000256" key="3">
    <source>
        <dbReference type="ARBA" id="ARBA00022475"/>
    </source>
</evidence>
<dbReference type="GO" id="GO:0008381">
    <property type="term" value="F:mechanosensitive monoatomic ion channel activity"/>
    <property type="evidence" value="ECO:0007669"/>
    <property type="project" value="UniProtKB-ARBA"/>
</dbReference>
<dbReference type="Pfam" id="PF21088">
    <property type="entry name" value="MS_channel_1st"/>
    <property type="match status" value="1"/>
</dbReference>
<dbReference type="SUPFAM" id="SSF82689">
    <property type="entry name" value="Mechanosensitive channel protein MscS (YggB), C-terminal domain"/>
    <property type="match status" value="1"/>
</dbReference>
<keyword evidence="18" id="KW-1185">Reference proteome</keyword>
<evidence type="ECO:0000256" key="2">
    <source>
        <dbReference type="ARBA" id="ARBA00008017"/>
    </source>
</evidence>
<dbReference type="InterPro" id="IPR010920">
    <property type="entry name" value="LSM_dom_sf"/>
</dbReference>
<evidence type="ECO:0000256" key="4">
    <source>
        <dbReference type="ARBA" id="ARBA00022692"/>
    </source>
</evidence>
<feature type="domain" description="Mechanosensitive ion channel inner membrane" evidence="13">
    <location>
        <begin position="507"/>
        <end position="825"/>
    </location>
</feature>
<feature type="transmembrane region" description="Helical" evidence="10">
    <location>
        <begin position="627"/>
        <end position="646"/>
    </location>
</feature>
<evidence type="ECO:0000256" key="1">
    <source>
        <dbReference type="ARBA" id="ARBA00004651"/>
    </source>
</evidence>
<dbReference type="Proteomes" id="UP000324285">
    <property type="component" value="Chromosome"/>
</dbReference>
<dbReference type="OrthoDB" id="9799209at2"/>
<dbReference type="InterPro" id="IPR052702">
    <property type="entry name" value="MscS-like_channel"/>
</dbReference>
<comment type="similarity">
    <text evidence="2">Belongs to the MscS (TC 1.A.23) family.</text>
</comment>
<dbReference type="EMBL" id="CP038437">
    <property type="protein sequence ID" value="QEM81249.1"/>
    <property type="molecule type" value="Genomic_DNA"/>
</dbReference>
<keyword evidence="3" id="KW-1003">Cell membrane</keyword>
<feature type="transmembrane region" description="Helical" evidence="10">
    <location>
        <begin position="658"/>
        <end position="680"/>
    </location>
</feature>
<keyword evidence="8" id="KW-0175">Coiled coil</keyword>
<evidence type="ECO:0000259" key="15">
    <source>
        <dbReference type="Pfam" id="PF21082"/>
    </source>
</evidence>
<feature type="compositionally biased region" description="Gly residues" evidence="9">
    <location>
        <begin position="1125"/>
        <end position="1141"/>
    </location>
</feature>
<feature type="transmembrane region" description="Helical" evidence="10">
    <location>
        <begin position="692"/>
        <end position="714"/>
    </location>
</feature>
<feature type="coiled-coil region" evidence="8">
    <location>
        <begin position="61"/>
        <end position="155"/>
    </location>
</feature>
<accession>A0A5C1NHR1</accession>
<dbReference type="SUPFAM" id="SSF50182">
    <property type="entry name" value="Sm-like ribonucleoproteins"/>
    <property type="match status" value="1"/>
</dbReference>
<dbReference type="Pfam" id="PF12795">
    <property type="entry name" value="MscS_porin"/>
    <property type="match status" value="1"/>
</dbReference>
<feature type="transmembrane region" description="Helical" evidence="10">
    <location>
        <begin position="914"/>
        <end position="942"/>
    </location>
</feature>
<feature type="transmembrane region" description="Helical" evidence="10">
    <location>
        <begin position="551"/>
        <end position="572"/>
    </location>
</feature>
<evidence type="ECO:0000259" key="16">
    <source>
        <dbReference type="Pfam" id="PF21088"/>
    </source>
</evidence>
<dbReference type="InterPro" id="IPR049278">
    <property type="entry name" value="MS_channel_C"/>
</dbReference>